<feature type="region of interest" description="Disordered" evidence="1">
    <location>
        <begin position="153"/>
        <end position="194"/>
    </location>
</feature>
<feature type="compositionally biased region" description="Polar residues" evidence="1">
    <location>
        <begin position="281"/>
        <end position="305"/>
    </location>
</feature>
<accession>A0A6J1N5Z8</accession>
<name>A0A6J1N5Z8_BICAN</name>
<proteinExistence type="predicted"/>
<dbReference type="OrthoDB" id="7367897at2759"/>
<feature type="region of interest" description="Disordered" evidence="1">
    <location>
        <begin position="370"/>
        <end position="470"/>
    </location>
</feature>
<evidence type="ECO:0000313" key="2">
    <source>
        <dbReference type="Proteomes" id="UP001652582"/>
    </source>
</evidence>
<dbReference type="AlphaFoldDB" id="A0A6J1N5Z8"/>
<evidence type="ECO:0000313" key="3">
    <source>
        <dbReference type="RefSeq" id="XP_023942274.2"/>
    </source>
</evidence>
<feature type="compositionally biased region" description="Basic residues" evidence="1">
    <location>
        <begin position="422"/>
        <end position="431"/>
    </location>
</feature>
<feature type="compositionally biased region" description="Basic and acidic residues" evidence="1">
    <location>
        <begin position="386"/>
        <end position="408"/>
    </location>
</feature>
<reference evidence="3" key="1">
    <citation type="submission" date="2025-08" db="UniProtKB">
        <authorList>
            <consortium name="RefSeq"/>
        </authorList>
    </citation>
    <scope>IDENTIFICATION</scope>
</reference>
<keyword evidence="2" id="KW-1185">Reference proteome</keyword>
<evidence type="ECO:0000256" key="1">
    <source>
        <dbReference type="SAM" id="MobiDB-lite"/>
    </source>
</evidence>
<sequence>MECDDNGIKRAASAAAGGRRLQRKRRAAGAGVVRLALPAAVPGSAAVRPVQNHHLSPAAPALPSSHLQPQDPPFMNNMDEISYWIYTKRAPCLFNYDNILKKQVEQAQCSTAKPPSVKSKIEDESPRKKRKLQLLDDDSVSTEKRQNVYFKAPQNQKPAIESRKSDMDGSDTDFNIKPSSAQKKSKKMKLQKNCQRTVCKKTKIATSTPKASLRRSLRTAQRNLNCTFQIYNASIMNGKQDAQKAGDTNLLQNPPTNNRSKSKSGSSGASRYPRRHKHNPTETPEPNCSTKINNNSRTKPCSSKYNMRKGTINLNLKENSEERIISRPRSGQRRRLKTDVEETDNSVVQLKSSTDQVSSTPVVNVARLNMKSPKKNNTTSRCLRSRTKDKVERPCKDSASEGSNKKLGDGMNCALEQSVQKSVRKGKKTVTKSRPSLRDSSRNKSGFAACFSDSESDSEPLRLRQSKFFS</sequence>
<feature type="compositionally biased region" description="Polar residues" evidence="1">
    <location>
        <begin position="249"/>
        <end position="259"/>
    </location>
</feature>
<dbReference type="GeneID" id="112048828"/>
<organism evidence="2 3">
    <name type="scientific">Bicyclus anynana</name>
    <name type="common">Squinting bush brown butterfly</name>
    <dbReference type="NCBI Taxonomy" id="110368"/>
    <lineage>
        <taxon>Eukaryota</taxon>
        <taxon>Metazoa</taxon>
        <taxon>Ecdysozoa</taxon>
        <taxon>Arthropoda</taxon>
        <taxon>Hexapoda</taxon>
        <taxon>Insecta</taxon>
        <taxon>Pterygota</taxon>
        <taxon>Neoptera</taxon>
        <taxon>Endopterygota</taxon>
        <taxon>Lepidoptera</taxon>
        <taxon>Glossata</taxon>
        <taxon>Ditrysia</taxon>
        <taxon>Papilionoidea</taxon>
        <taxon>Nymphalidae</taxon>
        <taxon>Satyrinae</taxon>
        <taxon>Satyrini</taxon>
        <taxon>Mycalesina</taxon>
        <taxon>Bicyclus</taxon>
    </lineage>
</organism>
<protein>
    <submittedName>
        <fullName evidence="3">Uncharacterized protein LOC112048828 isoform X2</fullName>
    </submittedName>
</protein>
<gene>
    <name evidence="3" type="primary">LOC112048828</name>
</gene>
<dbReference type="RefSeq" id="XP_023942274.2">
    <property type="nucleotide sequence ID" value="XM_024086506.2"/>
</dbReference>
<feature type="region of interest" description="Disordered" evidence="1">
    <location>
        <begin position="241"/>
        <end position="346"/>
    </location>
</feature>
<feature type="region of interest" description="Disordered" evidence="1">
    <location>
        <begin position="107"/>
        <end position="131"/>
    </location>
</feature>
<dbReference type="Proteomes" id="UP001652582">
    <property type="component" value="Chromosome 9"/>
</dbReference>